<dbReference type="Pfam" id="PF24874">
    <property type="entry name" value="Piezo_THU9_anchor"/>
    <property type="match status" value="1"/>
</dbReference>
<feature type="non-terminal residue" evidence="3">
    <location>
        <position position="53"/>
    </location>
</feature>
<keyword evidence="4" id="KW-1185">Reference proteome</keyword>
<evidence type="ECO:0000313" key="4">
    <source>
        <dbReference type="Proteomes" id="UP000824469"/>
    </source>
</evidence>
<dbReference type="GO" id="GO:0050982">
    <property type="term" value="P:detection of mechanical stimulus"/>
    <property type="evidence" value="ECO:0007669"/>
    <property type="project" value="TreeGrafter"/>
</dbReference>
<proteinExistence type="predicted"/>
<dbReference type="GO" id="GO:0008381">
    <property type="term" value="F:mechanosensitive monoatomic ion channel activity"/>
    <property type="evidence" value="ECO:0007669"/>
    <property type="project" value="InterPro"/>
</dbReference>
<accession>A0AA38G825</accession>
<reference evidence="3 4" key="1">
    <citation type="journal article" date="2021" name="Nat. Plants">
        <title>The Taxus genome provides insights into paclitaxel biosynthesis.</title>
        <authorList>
            <person name="Xiong X."/>
            <person name="Gou J."/>
            <person name="Liao Q."/>
            <person name="Li Y."/>
            <person name="Zhou Q."/>
            <person name="Bi G."/>
            <person name="Li C."/>
            <person name="Du R."/>
            <person name="Wang X."/>
            <person name="Sun T."/>
            <person name="Guo L."/>
            <person name="Liang H."/>
            <person name="Lu P."/>
            <person name="Wu Y."/>
            <person name="Zhang Z."/>
            <person name="Ro D.K."/>
            <person name="Shang Y."/>
            <person name="Huang S."/>
            <person name="Yan J."/>
        </authorList>
    </citation>
    <scope>NUCLEOTIDE SEQUENCE [LARGE SCALE GENOMIC DNA]</scope>
    <source>
        <strain evidence="3">Ta-2019</strain>
    </source>
</reference>
<sequence>MEDIYASLYLVKCDITLSRAKHRLGEKQSKATKFSSGICLFLVLICVIWAPML</sequence>
<dbReference type="GO" id="GO:0016020">
    <property type="term" value="C:membrane"/>
    <property type="evidence" value="ECO:0007669"/>
    <property type="project" value="InterPro"/>
</dbReference>
<dbReference type="GO" id="GO:0005261">
    <property type="term" value="F:monoatomic cation channel activity"/>
    <property type="evidence" value="ECO:0007669"/>
    <property type="project" value="TreeGrafter"/>
</dbReference>
<organism evidence="3 4">
    <name type="scientific">Taxus chinensis</name>
    <name type="common">Chinese yew</name>
    <name type="synonym">Taxus wallichiana var. chinensis</name>
    <dbReference type="NCBI Taxonomy" id="29808"/>
    <lineage>
        <taxon>Eukaryota</taxon>
        <taxon>Viridiplantae</taxon>
        <taxon>Streptophyta</taxon>
        <taxon>Embryophyta</taxon>
        <taxon>Tracheophyta</taxon>
        <taxon>Spermatophyta</taxon>
        <taxon>Pinopsida</taxon>
        <taxon>Pinidae</taxon>
        <taxon>Conifers II</taxon>
        <taxon>Cupressales</taxon>
        <taxon>Taxaceae</taxon>
        <taxon>Taxus</taxon>
    </lineage>
</organism>
<evidence type="ECO:0000256" key="1">
    <source>
        <dbReference type="SAM" id="Phobius"/>
    </source>
</evidence>
<keyword evidence="1" id="KW-1133">Transmembrane helix</keyword>
<evidence type="ECO:0000313" key="3">
    <source>
        <dbReference type="EMBL" id="KAH9316718.1"/>
    </source>
</evidence>
<dbReference type="PANTHER" id="PTHR13167:SF25">
    <property type="entry name" value="PIEZO-TYPE MECHANOSENSITIVE ION CHANNEL COMPONENT"/>
    <property type="match status" value="1"/>
</dbReference>
<gene>
    <name evidence="3" type="ORF">KI387_025345</name>
</gene>
<dbReference type="AlphaFoldDB" id="A0AA38G825"/>
<dbReference type="InterPro" id="IPR056770">
    <property type="entry name" value="Piezo_THU9_anchor"/>
</dbReference>
<feature type="domain" description="Piezo THU9 and anchor" evidence="2">
    <location>
        <begin position="1"/>
        <end position="53"/>
    </location>
</feature>
<dbReference type="EMBL" id="JAHRHJ020000005">
    <property type="protein sequence ID" value="KAH9316718.1"/>
    <property type="molecule type" value="Genomic_DNA"/>
</dbReference>
<dbReference type="GO" id="GO:0042391">
    <property type="term" value="P:regulation of membrane potential"/>
    <property type="evidence" value="ECO:0007669"/>
    <property type="project" value="TreeGrafter"/>
</dbReference>
<keyword evidence="1" id="KW-0472">Membrane</keyword>
<evidence type="ECO:0000259" key="2">
    <source>
        <dbReference type="Pfam" id="PF24874"/>
    </source>
</evidence>
<dbReference type="GO" id="GO:0071260">
    <property type="term" value="P:cellular response to mechanical stimulus"/>
    <property type="evidence" value="ECO:0007669"/>
    <property type="project" value="TreeGrafter"/>
</dbReference>
<comment type="caution">
    <text evidence="3">The sequence shown here is derived from an EMBL/GenBank/DDBJ whole genome shotgun (WGS) entry which is preliminary data.</text>
</comment>
<dbReference type="PANTHER" id="PTHR13167">
    <property type="entry name" value="PIEZO-TYPE MECHANOSENSITIVE ION CHANNEL COMPONENT"/>
    <property type="match status" value="1"/>
</dbReference>
<dbReference type="InterPro" id="IPR027272">
    <property type="entry name" value="Piezo"/>
</dbReference>
<name>A0AA38G825_TAXCH</name>
<feature type="transmembrane region" description="Helical" evidence="1">
    <location>
        <begin position="31"/>
        <end position="52"/>
    </location>
</feature>
<dbReference type="Proteomes" id="UP000824469">
    <property type="component" value="Unassembled WGS sequence"/>
</dbReference>
<protein>
    <recommendedName>
        <fullName evidence="2">Piezo THU9 and anchor domain-containing protein</fullName>
    </recommendedName>
</protein>
<keyword evidence="1" id="KW-0812">Transmembrane</keyword>